<dbReference type="AlphaFoldDB" id="A0A7W5C715"/>
<dbReference type="Pfam" id="PF12867">
    <property type="entry name" value="DinB_2"/>
    <property type="match status" value="1"/>
</dbReference>
<evidence type="ECO:0000313" key="8">
    <source>
        <dbReference type="Proteomes" id="UP000518605"/>
    </source>
</evidence>
<dbReference type="Gene3D" id="1.20.120.450">
    <property type="entry name" value="dinb family like domain"/>
    <property type="match status" value="1"/>
</dbReference>
<dbReference type="EC" id="3.-.-.-" evidence="5"/>
<dbReference type="InterPro" id="IPR034660">
    <property type="entry name" value="DinB/YfiT-like"/>
</dbReference>
<dbReference type="RefSeq" id="WP_183561424.1">
    <property type="nucleotide sequence ID" value="NZ_CBCSLB010000003.1"/>
</dbReference>
<keyword evidence="1 5" id="KW-0963">Cytoplasm</keyword>
<sequence length="174" mass="20251">MDEKYPIGQYSLIGKVTADQRRAWISQIEQLPKRLRESVAGLQGSELQTPYRTGGWSIIQVVHHIADSHMNSYIRFKLALTEETPTIRPYYEDRFAELPDSVDADIDPSLILITQLHKKWVTLLESLTEEDFQKAFYHPESKETLHLDYTLGHYAWHGNHHVAHILAARERMDQ</sequence>
<evidence type="ECO:0000256" key="1">
    <source>
        <dbReference type="ARBA" id="ARBA00022490"/>
    </source>
</evidence>
<dbReference type="EMBL" id="JACHXW010000005">
    <property type="protein sequence ID" value="MBB3151935.1"/>
    <property type="molecule type" value="Genomic_DNA"/>
</dbReference>
<dbReference type="SUPFAM" id="SSF109854">
    <property type="entry name" value="DinB/YfiT-like putative metalloenzymes"/>
    <property type="match status" value="1"/>
</dbReference>
<gene>
    <name evidence="7" type="ORF">FHS16_001981</name>
</gene>
<comment type="function">
    <text evidence="5">Possible metal-dependent hydrolase.</text>
</comment>
<keyword evidence="3 5" id="KW-0378">Hydrolase</keyword>
<accession>A0A7W5C715</accession>
<dbReference type="NCBIfam" id="NF009807">
    <property type="entry name" value="PRK13291.1"/>
    <property type="match status" value="1"/>
</dbReference>
<comment type="subunit">
    <text evidence="5">Homodimer.</text>
</comment>
<feature type="binding site" evidence="5">
    <location>
        <position position="64"/>
    </location>
    <ligand>
        <name>Zn(2+)</name>
        <dbReference type="ChEBI" id="CHEBI:29105"/>
    </ligand>
</feature>
<dbReference type="GO" id="GO:0016787">
    <property type="term" value="F:hydrolase activity"/>
    <property type="evidence" value="ECO:0007669"/>
    <property type="project" value="UniProtKB-UniRule"/>
</dbReference>
<comment type="subcellular location">
    <subcellularLocation>
        <location evidence="5">Cytoplasm</location>
    </subcellularLocation>
</comment>
<feature type="binding site" evidence="5">
    <location>
        <position position="157"/>
    </location>
    <ligand>
        <name>Zn(2+)</name>
        <dbReference type="ChEBI" id="CHEBI:29105"/>
    </ligand>
</feature>
<keyword evidence="4 5" id="KW-0862">Zinc</keyword>
<keyword evidence="2 5" id="KW-0479">Metal-binding</keyword>
<proteinExistence type="inferred from homology"/>
<evidence type="ECO:0000256" key="4">
    <source>
        <dbReference type="ARBA" id="ARBA00022833"/>
    </source>
</evidence>
<feature type="domain" description="DinB-like" evidence="6">
    <location>
        <begin position="27"/>
        <end position="165"/>
    </location>
</feature>
<organism evidence="7 8">
    <name type="scientific">Paenibacillus endophyticus</name>
    <dbReference type="NCBI Taxonomy" id="1294268"/>
    <lineage>
        <taxon>Bacteria</taxon>
        <taxon>Bacillati</taxon>
        <taxon>Bacillota</taxon>
        <taxon>Bacilli</taxon>
        <taxon>Bacillales</taxon>
        <taxon>Paenibacillaceae</taxon>
        <taxon>Paenibacillus</taxon>
    </lineage>
</organism>
<evidence type="ECO:0000313" key="7">
    <source>
        <dbReference type="EMBL" id="MBB3151935.1"/>
    </source>
</evidence>
<reference evidence="7 8" key="1">
    <citation type="submission" date="2020-08" db="EMBL/GenBank/DDBJ databases">
        <title>Genomic Encyclopedia of Type Strains, Phase III (KMG-III): the genomes of soil and plant-associated and newly described type strains.</title>
        <authorList>
            <person name="Whitman W."/>
        </authorList>
    </citation>
    <scope>NUCLEOTIDE SEQUENCE [LARGE SCALE GENOMIC DNA]</scope>
    <source>
        <strain evidence="7 8">CECT 8234</strain>
    </source>
</reference>
<name>A0A7W5C715_9BACL</name>
<evidence type="ECO:0000256" key="2">
    <source>
        <dbReference type="ARBA" id="ARBA00022723"/>
    </source>
</evidence>
<dbReference type="InterPro" id="IPR024775">
    <property type="entry name" value="DinB-like"/>
</dbReference>
<feature type="binding site" evidence="5">
    <location>
        <position position="161"/>
    </location>
    <ligand>
        <name>Zn(2+)</name>
        <dbReference type="ChEBI" id="CHEBI:29105"/>
    </ligand>
</feature>
<dbReference type="InterPro" id="IPR023774">
    <property type="entry name" value="Put_metal_dep_hydrolase_YfiT"/>
</dbReference>
<dbReference type="Proteomes" id="UP000518605">
    <property type="component" value="Unassembled WGS sequence"/>
</dbReference>
<dbReference type="HAMAP" id="MF_01256">
    <property type="entry name" value="YfiT_hydrol"/>
    <property type="match status" value="1"/>
</dbReference>
<evidence type="ECO:0000256" key="5">
    <source>
        <dbReference type="HAMAP-Rule" id="MF_01256"/>
    </source>
</evidence>
<protein>
    <recommendedName>
        <fullName evidence="5">Putative metal-dependent hydrolase FHS16_001981</fullName>
        <ecNumber evidence="5">3.-.-.-</ecNumber>
    </recommendedName>
</protein>
<comment type="similarity">
    <text evidence="5">Belongs to the metal hydrolase YfiT family.</text>
</comment>
<keyword evidence="8" id="KW-1185">Reference proteome</keyword>
<evidence type="ECO:0000256" key="3">
    <source>
        <dbReference type="ARBA" id="ARBA00022801"/>
    </source>
</evidence>
<comment type="cofactor">
    <cofactor evidence="5">
        <name>Zn(2+)</name>
        <dbReference type="ChEBI" id="CHEBI:29105"/>
    </cofactor>
    <text evidence="5">Binds 1 zinc ion per subunit.</text>
</comment>
<dbReference type="GO" id="GO:0005737">
    <property type="term" value="C:cytoplasm"/>
    <property type="evidence" value="ECO:0007669"/>
    <property type="project" value="UniProtKB-SubCell"/>
</dbReference>
<evidence type="ECO:0000259" key="6">
    <source>
        <dbReference type="Pfam" id="PF12867"/>
    </source>
</evidence>
<dbReference type="GO" id="GO:0008270">
    <property type="term" value="F:zinc ion binding"/>
    <property type="evidence" value="ECO:0007669"/>
    <property type="project" value="UniProtKB-UniRule"/>
</dbReference>
<comment type="caution">
    <text evidence="7">The sequence shown here is derived from an EMBL/GenBank/DDBJ whole genome shotgun (WGS) entry which is preliminary data.</text>
</comment>